<dbReference type="NCBIfam" id="NF047640">
    <property type="entry name" value="gliding_AgmC_N"/>
    <property type="match status" value="1"/>
</dbReference>
<dbReference type="InterPro" id="IPR058184">
    <property type="entry name" value="AgmC-like_N"/>
</dbReference>
<protein>
    <recommendedName>
        <fullName evidence="3">Bacterial Ig-like domain-containing protein</fullName>
    </recommendedName>
</protein>
<feature type="compositionally biased region" description="Polar residues" evidence="1">
    <location>
        <begin position="420"/>
        <end position="438"/>
    </location>
</feature>
<feature type="signal peptide" evidence="2">
    <location>
        <begin position="1"/>
        <end position="26"/>
    </location>
</feature>
<gene>
    <name evidence="4" type="ORF">D187_003671</name>
</gene>
<keyword evidence="2" id="KW-0732">Signal</keyword>
<comment type="caution">
    <text evidence="4">The sequence shown here is derived from an EMBL/GenBank/DDBJ whole genome shotgun (WGS) entry which is preliminary data.</text>
</comment>
<dbReference type="InterPro" id="IPR044016">
    <property type="entry name" value="Big_13"/>
</dbReference>
<dbReference type="InterPro" id="IPR013783">
    <property type="entry name" value="Ig-like_fold"/>
</dbReference>
<evidence type="ECO:0000313" key="4">
    <source>
        <dbReference type="EMBL" id="EPX58710.1"/>
    </source>
</evidence>
<name>S9P2N1_CYSF2</name>
<evidence type="ECO:0000313" key="5">
    <source>
        <dbReference type="Proteomes" id="UP000011682"/>
    </source>
</evidence>
<dbReference type="Proteomes" id="UP000011682">
    <property type="component" value="Unassembled WGS sequence"/>
</dbReference>
<evidence type="ECO:0000256" key="2">
    <source>
        <dbReference type="SAM" id="SignalP"/>
    </source>
</evidence>
<dbReference type="Pfam" id="PF19077">
    <property type="entry name" value="Big_13"/>
    <property type="match status" value="1"/>
</dbReference>
<evidence type="ECO:0000256" key="1">
    <source>
        <dbReference type="SAM" id="MobiDB-lite"/>
    </source>
</evidence>
<sequence>MRNPFMKQWLPAAVCALGLGSTTAMAGADTIGLGEGRNGPKTVSTPNTIINSYAQVTAPLVAQATSIQIGACRGDPACFLAGDLVLVYQATGLQPAPASGSQTPIDLSNNAVGQWEFARLASVEADRLTLTEPLIHAYAVNETQVIRVPEYTQVTITGSITAPAWDGATGGFIAFLAKETVNNGGVIDASGLGFRGGQFIPGDPTAKGCSDLDEAAPLGARKGEGIAGASHYSTGSNTGRGNAANGAGGAVCFKSGGGGGGNGGLGGQGGRSDSTDNGGRDVGGRGGAALSYGNRTTSDAFLRHLTFGGGGGAGYGVSQAGAGGAGGGIVFFRASQLSGGGLIDASGRAGGANTTEGGGGGGAGGSIYVRIVRAATCGKIAATGGLGGASDAFRVGPGGGGGGGHVLFQADPGSPCALDTTGSSPGNQKDSSAPPNNDATYGATPGGTTPADELKYGFIIPAPPAVTRVSPYNGSFINNVRPTITGTARANTPVIVYLDGQEVGRVTTDAAGHYTLDLTKDLPEGPHSVVAIAAIDAVQSLNSVPDTFTVDITPPDTNFVTQPGRFTRARDVAFEFGSPEESVTYLCKLDEAADFTPCNPSTTFSNLPDGPHTVQVYAVDRAGNRDDTPAVHEFQITVADLSLLGDGIGGCSASGQDASLIALGLGALVAGLRRRRQSQTH</sequence>
<feature type="region of interest" description="Disordered" evidence="1">
    <location>
        <begin position="263"/>
        <end position="287"/>
    </location>
</feature>
<organism evidence="4 5">
    <name type="scientific">Cystobacter fuscus (strain ATCC 25194 / DSM 2262 / NBRC 100088 / M29)</name>
    <dbReference type="NCBI Taxonomy" id="1242864"/>
    <lineage>
        <taxon>Bacteria</taxon>
        <taxon>Pseudomonadati</taxon>
        <taxon>Myxococcota</taxon>
        <taxon>Myxococcia</taxon>
        <taxon>Myxococcales</taxon>
        <taxon>Cystobacterineae</taxon>
        <taxon>Archangiaceae</taxon>
        <taxon>Cystobacter</taxon>
    </lineage>
</organism>
<feature type="region of interest" description="Disordered" evidence="1">
    <location>
        <begin position="404"/>
        <end position="447"/>
    </location>
</feature>
<keyword evidence="5" id="KW-1185">Reference proteome</keyword>
<reference evidence="4" key="1">
    <citation type="submission" date="2013-05" db="EMBL/GenBank/DDBJ databases">
        <title>Genome assembly of Cystobacter fuscus DSM 2262.</title>
        <authorList>
            <person name="Sharma G."/>
            <person name="Khatri I."/>
            <person name="Kaur C."/>
            <person name="Mayilraj S."/>
            <person name="Subramanian S."/>
        </authorList>
    </citation>
    <scope>NUCLEOTIDE SEQUENCE [LARGE SCALE GENOMIC DNA]</scope>
    <source>
        <strain evidence="4">DSM 2262</strain>
    </source>
</reference>
<feature type="domain" description="Bacterial Ig-like" evidence="3">
    <location>
        <begin position="476"/>
        <end position="551"/>
    </location>
</feature>
<dbReference type="eggNOG" id="COG2885">
    <property type="taxonomic scope" value="Bacteria"/>
</dbReference>
<dbReference type="EMBL" id="ANAH02000022">
    <property type="protein sequence ID" value="EPX58710.1"/>
    <property type="molecule type" value="Genomic_DNA"/>
</dbReference>
<dbReference type="Gene3D" id="2.60.40.10">
    <property type="entry name" value="Immunoglobulins"/>
    <property type="match status" value="1"/>
</dbReference>
<feature type="chain" id="PRO_5004554619" description="Bacterial Ig-like domain-containing protein" evidence="2">
    <location>
        <begin position="27"/>
        <end position="681"/>
    </location>
</feature>
<dbReference type="AlphaFoldDB" id="S9P2N1"/>
<evidence type="ECO:0000259" key="3">
    <source>
        <dbReference type="Pfam" id="PF19077"/>
    </source>
</evidence>
<proteinExistence type="predicted"/>
<accession>S9P2N1</accession>